<keyword evidence="5" id="KW-1185">Reference proteome</keyword>
<dbReference type="Proteomes" id="UP001626593">
    <property type="component" value="Chromosome"/>
</dbReference>
<feature type="region of interest" description="Disordered" evidence="2">
    <location>
        <begin position="1"/>
        <end position="23"/>
    </location>
</feature>
<gene>
    <name evidence="4" type="ORF">U5817_01600</name>
</gene>
<dbReference type="EMBL" id="CP141259">
    <property type="protein sequence ID" value="WRL46768.1"/>
    <property type="molecule type" value="Genomic_DNA"/>
</dbReference>
<evidence type="ECO:0000256" key="1">
    <source>
        <dbReference type="ARBA" id="ARBA00022729"/>
    </source>
</evidence>
<feature type="region of interest" description="Disordered" evidence="2">
    <location>
        <begin position="846"/>
        <end position="867"/>
    </location>
</feature>
<dbReference type="RefSeq" id="WP_407279502.1">
    <property type="nucleotide sequence ID" value="NZ_CP141259.1"/>
</dbReference>
<keyword evidence="1" id="KW-0732">Signal</keyword>
<reference evidence="4 5" key="1">
    <citation type="submission" date="2023-12" db="EMBL/GenBank/DDBJ databases">
        <title>A. evansii MAY27, complete genome.</title>
        <authorList>
            <person name="Wang Y."/>
        </authorList>
    </citation>
    <scope>NUCLEOTIDE SEQUENCE [LARGE SCALE GENOMIC DNA]</scope>
    <source>
        <strain evidence="4 5">MAY27</strain>
    </source>
</reference>
<sequence length="877" mass="92344">MNESIDDGPSIGVPPPRGCRTSATTAAVGNSHAPFRAPAARRWIRTLRRAAIALLALACIAPAAAQQSKIANTKHNLSASGSGTVKATAESQICVFCHTPHAANAAAPAPLWNRDLSSATYTPYTSNSLDAQTIFGALSQPGGSSKLCLSCHDGTMAIGTVGVLGGKTNVSVTMSGTDAGKMPAGPQGATSGFTRNLGIDLRNDHPISFTFNDTLAAADGELRRMDLQQRYPAGSGTVIGIRSTGFKPLLPLQPTGTAGAGQVQCTTCHDPHLDVSKFLRLNRFQTVTPSGTDFKPASDQICLGCHDKLGTAWSQSSHASQIIADEQYKLEAANRREFPTTTQVWQAACLNCHDTHAVQGSRRLLREGVGGTSGGTGVGSYKTGSTSTPNTVSAIEETCYQCHANAAESVISTATGAVPNIKMDFGPTNKHMPITTAEQKSGVEIHDIKDRNFTESRESLGQINVNNRHAECTDCHNPHRVTRNSLFNLGGTDQRTHVPGGVNGNIASGALRGAFGVEPVYGSRSFFELPNSYQEKVGDGGQGASTAVSSPWVTREYQVCLKCHSDYGYPDDNVFPSGNRRPELGPPGTSSGATITGRNNYTRYTNQAREFQAPTAHQGAPGSLGADAGAGAAYNTGNHRSWHPVMNNTGRTIGLRNTAVANAWRAPWNASVGTNTMHCTDCHGSDTAAGTITPPAGQNWGPHGSANDFLLKGLWNTSSGSGQANTLCFKCHESTRYADRNGTGTGFSGGGRGDLHAYHTDKIGRIRCNWCHVAVPHGWKNKSLLVNLNDIGAEAGYAGSSKEVATNGSNSTYNEGPYYRNAKLKVVNFKQNASWSDTDCGSAGKASGDRIANSQGGTTNTTGTGKNWMISTCDNPP</sequence>
<evidence type="ECO:0000256" key="2">
    <source>
        <dbReference type="SAM" id="MobiDB-lite"/>
    </source>
</evidence>
<dbReference type="SUPFAM" id="SSF48695">
    <property type="entry name" value="Multiheme cytochromes"/>
    <property type="match status" value="2"/>
</dbReference>
<feature type="compositionally biased region" description="Low complexity" evidence="2">
    <location>
        <begin position="856"/>
        <end position="865"/>
    </location>
</feature>
<accession>A0ABZ1ARL9</accession>
<dbReference type="PANTHER" id="PTHR35038:SF8">
    <property type="entry name" value="C-TYPE POLYHEME CYTOCHROME OMCC"/>
    <property type="match status" value="1"/>
</dbReference>
<proteinExistence type="predicted"/>
<feature type="region of interest" description="Disordered" evidence="2">
    <location>
        <begin position="574"/>
        <end position="598"/>
    </location>
</feature>
<evidence type="ECO:0000313" key="4">
    <source>
        <dbReference type="EMBL" id="WRL46768.1"/>
    </source>
</evidence>
<name>A0ABZ1ARL9_AROEV</name>
<dbReference type="PANTHER" id="PTHR35038">
    <property type="entry name" value="DISSIMILATORY SULFITE REDUCTASE SIRA"/>
    <property type="match status" value="1"/>
</dbReference>
<dbReference type="Gene3D" id="1.10.1130.10">
    <property type="entry name" value="Flavocytochrome C3, Chain A"/>
    <property type="match status" value="1"/>
</dbReference>
<feature type="domain" description="Doubled CXXCH motif" evidence="3">
    <location>
        <begin position="264"/>
        <end position="309"/>
    </location>
</feature>
<dbReference type="Pfam" id="PF09699">
    <property type="entry name" value="Paired_CXXCH_1"/>
    <property type="match status" value="2"/>
</dbReference>
<protein>
    <submittedName>
        <fullName evidence="4">Cytochrome c3 family protein</fullName>
    </submittedName>
</protein>
<evidence type="ECO:0000313" key="5">
    <source>
        <dbReference type="Proteomes" id="UP001626593"/>
    </source>
</evidence>
<organism evidence="4 5">
    <name type="scientific">Aromatoleum evansii</name>
    <name type="common">Azoarcus evansii</name>
    <dbReference type="NCBI Taxonomy" id="59406"/>
    <lineage>
        <taxon>Bacteria</taxon>
        <taxon>Pseudomonadati</taxon>
        <taxon>Pseudomonadota</taxon>
        <taxon>Betaproteobacteria</taxon>
        <taxon>Rhodocyclales</taxon>
        <taxon>Rhodocyclaceae</taxon>
        <taxon>Aromatoleum</taxon>
    </lineage>
</organism>
<feature type="compositionally biased region" description="Polar residues" evidence="2">
    <location>
        <begin position="588"/>
        <end position="598"/>
    </location>
</feature>
<dbReference type="InterPro" id="IPR051829">
    <property type="entry name" value="Multiheme_Cytochr_ET"/>
</dbReference>
<dbReference type="InterPro" id="IPR036280">
    <property type="entry name" value="Multihaem_cyt_sf"/>
</dbReference>
<feature type="domain" description="Doubled CXXCH motif" evidence="3">
    <location>
        <begin position="677"/>
        <end position="735"/>
    </location>
</feature>
<evidence type="ECO:0000259" key="3">
    <source>
        <dbReference type="Pfam" id="PF09699"/>
    </source>
</evidence>
<dbReference type="InterPro" id="IPR010177">
    <property type="entry name" value="Paired_CXXCH_1"/>
</dbReference>